<feature type="region of interest" description="Disordered" evidence="6">
    <location>
        <begin position="258"/>
        <end position="385"/>
    </location>
</feature>
<evidence type="ECO:0000256" key="6">
    <source>
        <dbReference type="SAM" id="MobiDB-lite"/>
    </source>
</evidence>
<evidence type="ECO:0000313" key="9">
    <source>
        <dbReference type="Proteomes" id="UP000007875"/>
    </source>
</evidence>
<dbReference type="PANTHER" id="PTHR21567">
    <property type="entry name" value="CLASP"/>
    <property type="match status" value="1"/>
</dbReference>
<dbReference type="InterPro" id="IPR016024">
    <property type="entry name" value="ARM-type_fold"/>
</dbReference>
<dbReference type="GO" id="GO:0005876">
    <property type="term" value="C:spindle microtubule"/>
    <property type="evidence" value="ECO:0007669"/>
    <property type="project" value="TreeGrafter"/>
</dbReference>
<feature type="compositionally biased region" description="Polar residues" evidence="6">
    <location>
        <begin position="746"/>
        <end position="758"/>
    </location>
</feature>
<dbReference type="Ensembl" id="ENSCSAVT00000014482.1">
    <property type="protein sequence ID" value="ENSCSAVP00000014317.1"/>
    <property type="gene ID" value="ENSCSAVG00000008380.1"/>
</dbReference>
<dbReference type="AlphaFoldDB" id="H2Z9Q2"/>
<sequence length="1094" mass="121577">GGVDEETFIRDFTSNLPTIRLYGARDVDDQMNRIQSVISDEKKDWEERSKYLKTLRAVALAGGTDYDTFYEHLRVMEPSLNFNAKDLRSQVVRETCVTVGCLSSILKNQFEHTACVLMPTLFNLIKNSAKVMSTSGVLTILTILKHTHGPRLIPMITINCTSKTTALRRKCFIFLDIILQQWASNLLDRHLAILKESVHKGINDADSETREEARKAWWALQSTFPNEAEQVFSNLNPSQQKLIKALCKMLSQCEVEITENPRSSVSSTGSGPRRSVFSSQVSALKGTPNGRFIRSRSDIDPASAKRSKIKAMSSGYGTRAHGSDTSINDMKNKYKGKRGLIPTYSRPKQPPKLATGDSGGYLNRRPLLLSKPPTAPSNFPNGRSASHGGTAYFLVRSRTTSSASQPMRVLPKGREGEIAFNDALTRKGGRKADSYGLSDNDDDFSDTSSVCSDRSSSYTRFDGVLLLVMTHSEDIVEILQLCQSGVWTERKEGLFSLHTLINKHKEFNRLQIKKILETFNRMFADPHGKTIYISLLGSTVTVVSTSSYTPQVFSMFLEILPDFIQGYKDLVHDWLYFLLTQLLKKMGTDLLGSVQNKVLKALQVTRESFPASMQFNILSRYIVDQTQKPSLKVKVALLHHMLDLTGVMKAQDISNTSDNRLAISRIITWTTEPKSQDVRKIAEALVISIFELNASVFTMMIQCLPKTFQDGAMKVLRGYMKTNGETNVSCDLSGHVVGRVALSPSRNLTHSTIPPNHNKQPRRGSVNVDTENMNQDEITENFRDITASIQKLRMDSSADISDAISNKVSQSPGIGASPLFNRPGYPPPLQQLQNSPKVSKYNPNTYSEQLSPFHKGDLKDAIFDDDDSFNEGIIPLDNVSDVAHLLTQSTDKRHALDELSRTLRASDAVVGLAASQQQIQWDVNFNVVLSGVLEILRTGDCGTRVAALRVLREMLRHLAHRFKNFTEITIIHIIESHRDGTNEMLRAAEEASNALCCAVPPILCVKVLSPLTKSSSVESTQACLKMLTNAINRCSREELDTTTISALVPGLLQCYDNTESGVRKAAVFCLVALHRVIGDAELCQHLRSLSAGKV</sequence>
<dbReference type="GeneTree" id="ENSGT00940000154817"/>
<dbReference type="InterPro" id="IPR024395">
    <property type="entry name" value="CLASP_N_dom"/>
</dbReference>
<reference evidence="8" key="2">
    <citation type="submission" date="2025-08" db="UniProtKB">
        <authorList>
            <consortium name="Ensembl"/>
        </authorList>
    </citation>
    <scope>IDENTIFICATION</scope>
</reference>
<protein>
    <recommendedName>
        <fullName evidence="7">TOG domain-containing protein</fullName>
    </recommendedName>
</protein>
<accession>H2Z9Q2</accession>
<feature type="repeat" description="HEAT" evidence="5">
    <location>
        <begin position="1047"/>
        <end position="1085"/>
    </location>
</feature>
<dbReference type="GO" id="GO:0090307">
    <property type="term" value="P:mitotic spindle assembly"/>
    <property type="evidence" value="ECO:0007669"/>
    <property type="project" value="TreeGrafter"/>
</dbReference>
<proteinExistence type="predicted"/>
<evidence type="ECO:0000313" key="8">
    <source>
        <dbReference type="Ensembl" id="ENSCSAVP00000014317.1"/>
    </source>
</evidence>
<dbReference type="Pfam" id="PF12348">
    <property type="entry name" value="CLASP_N"/>
    <property type="match status" value="1"/>
</dbReference>
<dbReference type="GO" id="GO:0008017">
    <property type="term" value="F:microtubule binding"/>
    <property type="evidence" value="ECO:0007669"/>
    <property type="project" value="TreeGrafter"/>
</dbReference>
<dbReference type="GO" id="GO:0005881">
    <property type="term" value="C:cytoplasmic microtubule"/>
    <property type="evidence" value="ECO:0007669"/>
    <property type="project" value="TreeGrafter"/>
</dbReference>
<dbReference type="GO" id="GO:0005815">
    <property type="term" value="C:microtubule organizing center"/>
    <property type="evidence" value="ECO:0007669"/>
    <property type="project" value="TreeGrafter"/>
</dbReference>
<evidence type="ECO:0000256" key="3">
    <source>
        <dbReference type="ARBA" id="ARBA00022737"/>
    </source>
</evidence>
<name>H2Z9Q2_CIOSA</name>
<evidence type="ECO:0000256" key="2">
    <source>
        <dbReference type="ARBA" id="ARBA00022490"/>
    </source>
</evidence>
<dbReference type="GO" id="GO:0040001">
    <property type="term" value="P:establishment of mitotic spindle localization"/>
    <property type="evidence" value="ECO:0007669"/>
    <property type="project" value="TreeGrafter"/>
</dbReference>
<dbReference type="GO" id="GO:0000776">
    <property type="term" value="C:kinetochore"/>
    <property type="evidence" value="ECO:0007669"/>
    <property type="project" value="TreeGrafter"/>
</dbReference>
<evidence type="ECO:0000256" key="1">
    <source>
        <dbReference type="ARBA" id="ARBA00004245"/>
    </source>
</evidence>
<reference evidence="8" key="3">
    <citation type="submission" date="2025-09" db="UniProtKB">
        <authorList>
            <consortium name="Ensembl"/>
        </authorList>
    </citation>
    <scope>IDENTIFICATION</scope>
</reference>
<dbReference type="InterPro" id="IPR021133">
    <property type="entry name" value="HEAT_type_2"/>
</dbReference>
<feature type="compositionally biased region" description="Polar residues" evidence="6">
    <location>
        <begin position="260"/>
        <end position="282"/>
    </location>
</feature>
<dbReference type="Proteomes" id="UP000007875">
    <property type="component" value="Unassembled WGS sequence"/>
</dbReference>
<dbReference type="SUPFAM" id="SSF48371">
    <property type="entry name" value="ARM repeat"/>
    <property type="match status" value="1"/>
</dbReference>
<dbReference type="SMART" id="SM01349">
    <property type="entry name" value="TOG"/>
    <property type="match status" value="2"/>
</dbReference>
<dbReference type="PANTHER" id="PTHR21567:SF9">
    <property type="entry name" value="CLIP-ASSOCIATING PROTEIN"/>
    <property type="match status" value="1"/>
</dbReference>
<feature type="region of interest" description="Disordered" evidence="6">
    <location>
        <begin position="746"/>
        <end position="768"/>
    </location>
</feature>
<reference evidence="9" key="1">
    <citation type="submission" date="2003-08" db="EMBL/GenBank/DDBJ databases">
        <authorList>
            <person name="Birren B."/>
            <person name="Nusbaum C."/>
            <person name="Abebe A."/>
            <person name="Abouelleil A."/>
            <person name="Adekoya E."/>
            <person name="Ait-zahra M."/>
            <person name="Allen N."/>
            <person name="Allen T."/>
            <person name="An P."/>
            <person name="Anderson M."/>
            <person name="Anderson S."/>
            <person name="Arachchi H."/>
            <person name="Armbruster J."/>
            <person name="Bachantsang P."/>
            <person name="Baldwin J."/>
            <person name="Barry A."/>
            <person name="Bayul T."/>
            <person name="Blitshsteyn B."/>
            <person name="Bloom T."/>
            <person name="Blye J."/>
            <person name="Boguslavskiy L."/>
            <person name="Borowsky M."/>
            <person name="Boukhgalter B."/>
            <person name="Brunache A."/>
            <person name="Butler J."/>
            <person name="Calixte N."/>
            <person name="Calvo S."/>
            <person name="Camarata J."/>
            <person name="Campo K."/>
            <person name="Chang J."/>
            <person name="Cheshatsang Y."/>
            <person name="Citroen M."/>
            <person name="Collymore A."/>
            <person name="Considine T."/>
            <person name="Cook A."/>
            <person name="Cooke P."/>
            <person name="Corum B."/>
            <person name="Cuomo C."/>
            <person name="David R."/>
            <person name="Dawoe T."/>
            <person name="Degray S."/>
            <person name="Dodge S."/>
            <person name="Dooley K."/>
            <person name="Dorje P."/>
            <person name="Dorjee K."/>
            <person name="Dorris L."/>
            <person name="Duffey N."/>
            <person name="Dupes A."/>
            <person name="Elkins T."/>
            <person name="Engels R."/>
            <person name="Erickson J."/>
            <person name="Farina A."/>
            <person name="Faro S."/>
            <person name="Ferreira P."/>
            <person name="Fischer H."/>
            <person name="Fitzgerald M."/>
            <person name="Foley K."/>
            <person name="Gage D."/>
            <person name="Galagan J."/>
            <person name="Gearin G."/>
            <person name="Gnerre S."/>
            <person name="Gnirke A."/>
            <person name="Goyette A."/>
            <person name="Graham J."/>
            <person name="Grandbois E."/>
            <person name="Gyaltsen K."/>
            <person name="Hafez N."/>
            <person name="Hagopian D."/>
            <person name="Hagos B."/>
            <person name="Hall J."/>
            <person name="Hatcher B."/>
            <person name="Heller A."/>
            <person name="Higgins H."/>
            <person name="Honan T."/>
            <person name="Horn A."/>
            <person name="Houde N."/>
            <person name="Hughes L."/>
            <person name="Hulme W."/>
            <person name="Husby E."/>
            <person name="Iliev I."/>
            <person name="Jaffe D."/>
            <person name="Jones C."/>
            <person name="Kamal M."/>
            <person name="Kamat A."/>
            <person name="Kamvysselis M."/>
            <person name="Karlsson E."/>
            <person name="Kells C."/>
            <person name="Kieu A."/>
            <person name="Kisner P."/>
            <person name="Kodira C."/>
            <person name="Kulbokas E."/>
            <person name="Labutti K."/>
            <person name="Lama D."/>
            <person name="Landers T."/>
            <person name="Leger J."/>
            <person name="Levine S."/>
            <person name="Lewis D."/>
            <person name="Lewis T."/>
            <person name="Lindblad-toh K."/>
            <person name="Liu X."/>
            <person name="Lokyitsang T."/>
            <person name="Lokyitsang Y."/>
            <person name="Lucien O."/>
            <person name="Lui A."/>
            <person name="Ma L.J."/>
            <person name="Mabbitt R."/>
            <person name="Macdonald J."/>
            <person name="Maclean C."/>
            <person name="Major J."/>
            <person name="Manning J."/>
            <person name="Marabella R."/>
            <person name="Maru K."/>
            <person name="Matthews C."/>
            <person name="Mauceli E."/>
            <person name="Mccarthy M."/>
            <person name="Mcdonough S."/>
            <person name="Mcghee T."/>
            <person name="Meldrim J."/>
            <person name="Meneus L."/>
            <person name="Mesirov J."/>
            <person name="Mihalev A."/>
            <person name="Mihova T."/>
            <person name="Mikkelsen T."/>
            <person name="Mlenga V."/>
            <person name="Moru K."/>
            <person name="Mozes J."/>
            <person name="Mulrain L."/>
            <person name="Munson G."/>
            <person name="Naylor J."/>
            <person name="Newes C."/>
            <person name="Nguyen C."/>
            <person name="Nguyen N."/>
            <person name="Nguyen T."/>
            <person name="Nicol R."/>
            <person name="Nielsen C."/>
            <person name="Nizzari M."/>
            <person name="Norbu C."/>
            <person name="Norbu N."/>
            <person name="O'donnell P."/>
            <person name="Okoawo O."/>
            <person name="O'leary S."/>
            <person name="Omotosho B."/>
            <person name="O'neill K."/>
            <person name="Osman S."/>
            <person name="Parker S."/>
            <person name="Perrin D."/>
            <person name="Phunkhang P."/>
            <person name="Piqani B."/>
            <person name="Purcell S."/>
            <person name="Rachupka T."/>
            <person name="Ramasamy U."/>
            <person name="Rameau R."/>
            <person name="Ray V."/>
            <person name="Raymond C."/>
            <person name="Retta R."/>
            <person name="Richardson S."/>
            <person name="Rise C."/>
            <person name="Rodriguez J."/>
            <person name="Rogers J."/>
            <person name="Rogov P."/>
            <person name="Rutman M."/>
            <person name="Schupbach R."/>
            <person name="Seaman C."/>
            <person name="Settipalli S."/>
            <person name="Sharpe T."/>
            <person name="Sheridan J."/>
            <person name="Sherpa N."/>
            <person name="Shi J."/>
            <person name="Smirnov S."/>
            <person name="Smith C."/>
            <person name="Sougnez C."/>
            <person name="Spencer B."/>
            <person name="Stalker J."/>
            <person name="Stange-thomann N."/>
            <person name="Stavropoulos S."/>
            <person name="Stetson K."/>
            <person name="Stone C."/>
            <person name="Stone S."/>
            <person name="Stubbs M."/>
            <person name="Talamas J."/>
            <person name="Tchuinga P."/>
            <person name="Tenzing P."/>
            <person name="Tesfaye S."/>
            <person name="Theodore J."/>
            <person name="Thoulutsang Y."/>
            <person name="Topham K."/>
            <person name="Towey S."/>
            <person name="Tsamla T."/>
            <person name="Tsomo N."/>
            <person name="Vallee D."/>
            <person name="Vassiliev H."/>
            <person name="Venkataraman V."/>
            <person name="Vinson J."/>
            <person name="Vo A."/>
            <person name="Wade C."/>
            <person name="Wang S."/>
            <person name="Wangchuk T."/>
            <person name="Wangdi T."/>
            <person name="Whittaker C."/>
            <person name="Wilkinson J."/>
            <person name="Wu Y."/>
            <person name="Wyman D."/>
            <person name="Yadav S."/>
            <person name="Yang S."/>
            <person name="Yang X."/>
            <person name="Yeager S."/>
            <person name="Yee E."/>
            <person name="Young G."/>
            <person name="Zainoun J."/>
            <person name="Zembeck L."/>
            <person name="Zimmer A."/>
            <person name="Zody M."/>
            <person name="Lander E."/>
        </authorList>
    </citation>
    <scope>NUCLEOTIDE SEQUENCE [LARGE SCALE GENOMIC DNA]</scope>
</reference>
<feature type="domain" description="TOG" evidence="7">
    <location>
        <begin position="20"/>
        <end position="256"/>
    </location>
</feature>
<dbReference type="GO" id="GO:0031110">
    <property type="term" value="P:regulation of microtubule polymerization or depolymerization"/>
    <property type="evidence" value="ECO:0007669"/>
    <property type="project" value="UniProtKB-ARBA"/>
</dbReference>
<dbReference type="Gene3D" id="1.25.10.10">
    <property type="entry name" value="Leucine-rich Repeat Variant"/>
    <property type="match status" value="3"/>
</dbReference>
<organism evidence="8 9">
    <name type="scientific">Ciona savignyi</name>
    <name type="common">Pacific transparent sea squirt</name>
    <dbReference type="NCBI Taxonomy" id="51511"/>
    <lineage>
        <taxon>Eukaryota</taxon>
        <taxon>Metazoa</taxon>
        <taxon>Chordata</taxon>
        <taxon>Tunicata</taxon>
        <taxon>Ascidiacea</taxon>
        <taxon>Phlebobranchia</taxon>
        <taxon>Cionidae</taxon>
        <taxon>Ciona</taxon>
    </lineage>
</organism>
<keyword evidence="9" id="KW-1185">Reference proteome</keyword>
<feature type="domain" description="TOG" evidence="7">
    <location>
        <begin position="872"/>
        <end position="1091"/>
    </location>
</feature>
<keyword evidence="3" id="KW-0677">Repeat</keyword>
<dbReference type="GO" id="GO:0045180">
    <property type="term" value="C:basal cortex"/>
    <property type="evidence" value="ECO:0007669"/>
    <property type="project" value="TreeGrafter"/>
</dbReference>
<dbReference type="HOGENOM" id="CLU_005060_1_0_1"/>
<evidence type="ECO:0000256" key="4">
    <source>
        <dbReference type="ARBA" id="ARBA00023212"/>
    </source>
</evidence>
<dbReference type="GO" id="GO:1902903">
    <property type="term" value="P:regulation of supramolecular fiber organization"/>
    <property type="evidence" value="ECO:0007669"/>
    <property type="project" value="UniProtKB-ARBA"/>
</dbReference>
<dbReference type="PROSITE" id="PS50077">
    <property type="entry name" value="HEAT_REPEAT"/>
    <property type="match status" value="1"/>
</dbReference>
<dbReference type="InterPro" id="IPR011989">
    <property type="entry name" value="ARM-like"/>
</dbReference>
<dbReference type="InterPro" id="IPR034085">
    <property type="entry name" value="TOG"/>
</dbReference>
<dbReference type="GO" id="GO:0072686">
    <property type="term" value="C:mitotic spindle"/>
    <property type="evidence" value="ECO:0007669"/>
    <property type="project" value="TreeGrafter"/>
</dbReference>
<evidence type="ECO:0000256" key="5">
    <source>
        <dbReference type="PROSITE-ProRule" id="PRU00103"/>
    </source>
</evidence>
<evidence type="ECO:0000259" key="7">
    <source>
        <dbReference type="SMART" id="SM01349"/>
    </source>
</evidence>
<keyword evidence="4" id="KW-0206">Cytoskeleton</keyword>
<keyword evidence="2" id="KW-0963">Cytoplasm</keyword>
<comment type="subcellular location">
    <subcellularLocation>
        <location evidence="1">Cytoplasm</location>
        <location evidence="1">Cytoskeleton</location>
    </subcellularLocation>
</comment>